<dbReference type="AlphaFoldDB" id="A0A838YRC2"/>
<dbReference type="Proteomes" id="UP000585327">
    <property type="component" value="Unassembled WGS sequence"/>
</dbReference>
<reference evidence="3 4" key="1">
    <citation type="submission" date="2020-06" db="EMBL/GenBank/DDBJ databases">
        <title>Dysbiosis in marine aquaculture revealed through microbiome analysis: reverse ecology for environmental sustainability.</title>
        <authorList>
            <person name="Haro-Moreno J.M."/>
            <person name="Coutinho F.H."/>
            <person name="Zaragoza-Solas A."/>
            <person name="Picazo A."/>
            <person name="Almagro-Moreno S."/>
            <person name="Lopez-Perez M."/>
        </authorList>
    </citation>
    <scope>NUCLEOTIDE SEQUENCE [LARGE SCALE GENOMIC DNA]</scope>
    <source>
        <strain evidence="3">MCMED-G42</strain>
    </source>
</reference>
<sequence length="164" mass="17915">MNKYLLSFLIISMTIPAIADGHSNAEKKVIANVEAYWDARNKKDFKTVVALSSKAGMLGTNSDGSFHKPNGVQTADEWAATTPENAGVINIFGSEAYQLTDDVVYSRYYAEGLVPDGNGGLRPYRTRVTSVWVKEGSNWVVRTNHFSSAAYGGVHQTAEGDFED</sequence>
<name>A0A838YRC2_9GAMM</name>
<organism evidence="3 4">
    <name type="scientific">SAR86 cluster bacterium</name>
    <dbReference type="NCBI Taxonomy" id="2030880"/>
    <lineage>
        <taxon>Bacteria</taxon>
        <taxon>Pseudomonadati</taxon>
        <taxon>Pseudomonadota</taxon>
        <taxon>Gammaproteobacteria</taxon>
        <taxon>SAR86 cluster</taxon>
    </lineage>
</organism>
<feature type="domain" description="DUF4440" evidence="2">
    <location>
        <begin position="30"/>
        <end position="141"/>
    </location>
</feature>
<feature type="signal peptide" evidence="1">
    <location>
        <begin position="1"/>
        <end position="19"/>
    </location>
</feature>
<comment type="caution">
    <text evidence="3">The sequence shown here is derived from an EMBL/GenBank/DDBJ whole genome shotgun (WGS) entry which is preliminary data.</text>
</comment>
<dbReference type="InterPro" id="IPR027843">
    <property type="entry name" value="DUF4440"/>
</dbReference>
<proteinExistence type="predicted"/>
<dbReference type="InterPro" id="IPR032710">
    <property type="entry name" value="NTF2-like_dom_sf"/>
</dbReference>
<evidence type="ECO:0000313" key="4">
    <source>
        <dbReference type="Proteomes" id="UP000585327"/>
    </source>
</evidence>
<evidence type="ECO:0000259" key="2">
    <source>
        <dbReference type="Pfam" id="PF14534"/>
    </source>
</evidence>
<evidence type="ECO:0000313" key="3">
    <source>
        <dbReference type="EMBL" id="MBA4723891.1"/>
    </source>
</evidence>
<accession>A0A838YRC2</accession>
<feature type="chain" id="PRO_5032544867" evidence="1">
    <location>
        <begin position="20"/>
        <end position="164"/>
    </location>
</feature>
<gene>
    <name evidence="3" type="ORF">H2021_01615</name>
</gene>
<evidence type="ECO:0000256" key="1">
    <source>
        <dbReference type="SAM" id="SignalP"/>
    </source>
</evidence>
<protein>
    <submittedName>
        <fullName evidence="3">Nuclear transport factor 2 family protein</fullName>
    </submittedName>
</protein>
<dbReference type="Pfam" id="PF14534">
    <property type="entry name" value="DUF4440"/>
    <property type="match status" value="1"/>
</dbReference>
<dbReference type="Gene3D" id="3.10.450.50">
    <property type="match status" value="1"/>
</dbReference>
<dbReference type="EMBL" id="JACETM010000009">
    <property type="protein sequence ID" value="MBA4723891.1"/>
    <property type="molecule type" value="Genomic_DNA"/>
</dbReference>
<dbReference type="SUPFAM" id="SSF54427">
    <property type="entry name" value="NTF2-like"/>
    <property type="match status" value="1"/>
</dbReference>
<keyword evidence="1" id="KW-0732">Signal</keyword>